<evidence type="ECO:0000313" key="2">
    <source>
        <dbReference type="Proteomes" id="UP000054324"/>
    </source>
</evidence>
<dbReference type="AlphaFoldDB" id="A0A075A1A6"/>
<gene>
    <name evidence="1" type="ORF">T265_01816</name>
</gene>
<protein>
    <submittedName>
        <fullName evidence="1">Uncharacterized protein</fullName>
    </submittedName>
</protein>
<evidence type="ECO:0000313" key="1">
    <source>
        <dbReference type="EMBL" id="KER32037.1"/>
    </source>
</evidence>
<dbReference type="RefSeq" id="XP_009164190.1">
    <property type="nucleotide sequence ID" value="XM_009165926.1"/>
</dbReference>
<name>A0A075A1A6_OPIVI</name>
<reference evidence="1 2" key="1">
    <citation type="submission" date="2013-11" db="EMBL/GenBank/DDBJ databases">
        <title>Opisthorchis viverrini - life in the bile duct.</title>
        <authorList>
            <person name="Young N.D."/>
            <person name="Nagarajan N."/>
            <person name="Lin S.J."/>
            <person name="Korhonen P.K."/>
            <person name="Jex A.R."/>
            <person name="Hall R.S."/>
            <person name="Safavi-Hemami H."/>
            <person name="Kaewkong W."/>
            <person name="Bertrand D."/>
            <person name="Gao S."/>
            <person name="Seet Q."/>
            <person name="Wongkham S."/>
            <person name="Teh B.T."/>
            <person name="Wongkham C."/>
            <person name="Intapan P.M."/>
            <person name="Maleewong W."/>
            <person name="Yang X."/>
            <person name="Hu M."/>
            <person name="Wang Z."/>
            <person name="Hofmann A."/>
            <person name="Sternberg P.W."/>
            <person name="Tan P."/>
            <person name="Wang J."/>
            <person name="Gasser R.B."/>
        </authorList>
    </citation>
    <scope>NUCLEOTIDE SEQUENCE [LARGE SCALE GENOMIC DNA]</scope>
</reference>
<keyword evidence="2" id="KW-1185">Reference proteome</keyword>
<dbReference type="GeneID" id="20316004"/>
<sequence>MKSQPSKTFNDNMLLINSPSTVFYVENAMYLQESRDFQHGTPQIQECKPSPVEANVLCGIPPIHDNYLLFDG</sequence>
<accession>A0A075A1A6</accession>
<dbReference type="CTD" id="20316004"/>
<organism evidence="1 2">
    <name type="scientific">Opisthorchis viverrini</name>
    <name type="common">Southeast Asian liver fluke</name>
    <dbReference type="NCBI Taxonomy" id="6198"/>
    <lineage>
        <taxon>Eukaryota</taxon>
        <taxon>Metazoa</taxon>
        <taxon>Spiralia</taxon>
        <taxon>Lophotrochozoa</taxon>
        <taxon>Platyhelminthes</taxon>
        <taxon>Trematoda</taxon>
        <taxon>Digenea</taxon>
        <taxon>Opisthorchiida</taxon>
        <taxon>Opisthorchiata</taxon>
        <taxon>Opisthorchiidae</taxon>
        <taxon>Opisthorchis</taxon>
    </lineage>
</organism>
<dbReference type="EMBL" id="KL596638">
    <property type="protein sequence ID" value="KER32037.1"/>
    <property type="molecule type" value="Genomic_DNA"/>
</dbReference>
<dbReference type="Proteomes" id="UP000054324">
    <property type="component" value="Unassembled WGS sequence"/>
</dbReference>
<proteinExistence type="predicted"/>
<dbReference type="KEGG" id="ovi:T265_01816"/>